<keyword evidence="4" id="KW-0812">Transmembrane</keyword>
<dbReference type="CDD" id="cd03392">
    <property type="entry name" value="PAP2_like_2"/>
    <property type="match status" value="1"/>
</dbReference>
<feature type="transmembrane region" description="Helical" evidence="4">
    <location>
        <begin position="89"/>
        <end position="110"/>
    </location>
</feature>
<evidence type="ECO:0000256" key="4">
    <source>
        <dbReference type="SAM" id="Phobius"/>
    </source>
</evidence>
<dbReference type="InterPro" id="IPR036938">
    <property type="entry name" value="PAP2/HPO_sf"/>
</dbReference>
<evidence type="ECO:0000256" key="3">
    <source>
        <dbReference type="ARBA" id="ARBA00047594"/>
    </source>
</evidence>
<feature type="transmembrane region" description="Helical" evidence="4">
    <location>
        <begin position="187"/>
        <end position="205"/>
    </location>
</feature>
<comment type="catalytic activity">
    <reaction evidence="3">
        <text>di-trans,octa-cis-undecaprenyl diphosphate + H2O = di-trans,octa-cis-undecaprenyl phosphate + phosphate + H(+)</text>
        <dbReference type="Rhea" id="RHEA:28094"/>
        <dbReference type="ChEBI" id="CHEBI:15377"/>
        <dbReference type="ChEBI" id="CHEBI:15378"/>
        <dbReference type="ChEBI" id="CHEBI:43474"/>
        <dbReference type="ChEBI" id="CHEBI:58405"/>
        <dbReference type="ChEBI" id="CHEBI:60392"/>
        <dbReference type="EC" id="3.6.1.27"/>
    </reaction>
</comment>
<dbReference type="PANTHER" id="PTHR14969">
    <property type="entry name" value="SPHINGOSINE-1-PHOSPHATE PHOSPHOHYDROLASE"/>
    <property type="match status" value="1"/>
</dbReference>
<evidence type="ECO:0000256" key="1">
    <source>
        <dbReference type="ARBA" id="ARBA00012374"/>
    </source>
</evidence>
<feature type="domain" description="Phosphatidic acid phosphatase type 2/haloperoxidase" evidence="5">
    <location>
        <begin position="88"/>
        <end position="202"/>
    </location>
</feature>
<proteinExistence type="predicted"/>
<evidence type="ECO:0000256" key="2">
    <source>
        <dbReference type="ARBA" id="ARBA00032707"/>
    </source>
</evidence>
<dbReference type="PANTHER" id="PTHR14969:SF13">
    <property type="entry name" value="AT30094P"/>
    <property type="match status" value="1"/>
</dbReference>
<accession>A0ABP7PZQ6</accession>
<dbReference type="Proteomes" id="UP001501337">
    <property type="component" value="Unassembled WGS sequence"/>
</dbReference>
<gene>
    <name evidence="6" type="ORF">GCM10022278_32540</name>
</gene>
<dbReference type="SUPFAM" id="SSF48317">
    <property type="entry name" value="Acid phosphatase/Vanadium-dependent haloperoxidase"/>
    <property type="match status" value="1"/>
</dbReference>
<dbReference type="EC" id="3.6.1.27" evidence="1"/>
<feature type="transmembrane region" description="Helical" evidence="4">
    <location>
        <begin position="160"/>
        <end position="181"/>
    </location>
</feature>
<keyword evidence="4" id="KW-0472">Membrane</keyword>
<organism evidence="6 7">
    <name type="scientific">Allohahella marinimesophila</name>
    <dbReference type="NCBI Taxonomy" id="1054972"/>
    <lineage>
        <taxon>Bacteria</taxon>
        <taxon>Pseudomonadati</taxon>
        <taxon>Pseudomonadota</taxon>
        <taxon>Gammaproteobacteria</taxon>
        <taxon>Oceanospirillales</taxon>
        <taxon>Hahellaceae</taxon>
        <taxon>Allohahella</taxon>
    </lineage>
</organism>
<evidence type="ECO:0000313" key="6">
    <source>
        <dbReference type="EMBL" id="GAA3972748.1"/>
    </source>
</evidence>
<feature type="transmembrane region" description="Helical" evidence="4">
    <location>
        <begin position="60"/>
        <end position="82"/>
    </location>
</feature>
<dbReference type="SMART" id="SM00014">
    <property type="entry name" value="acidPPc"/>
    <property type="match status" value="1"/>
</dbReference>
<dbReference type="EMBL" id="BAABBO010000016">
    <property type="protein sequence ID" value="GAA3972748.1"/>
    <property type="molecule type" value="Genomic_DNA"/>
</dbReference>
<reference evidence="7" key="1">
    <citation type="journal article" date="2019" name="Int. J. Syst. Evol. Microbiol.">
        <title>The Global Catalogue of Microorganisms (GCM) 10K type strain sequencing project: providing services to taxonomists for standard genome sequencing and annotation.</title>
        <authorList>
            <consortium name="The Broad Institute Genomics Platform"/>
            <consortium name="The Broad Institute Genome Sequencing Center for Infectious Disease"/>
            <person name="Wu L."/>
            <person name="Ma J."/>
        </authorList>
    </citation>
    <scope>NUCLEOTIDE SEQUENCE [LARGE SCALE GENOMIC DNA]</scope>
    <source>
        <strain evidence="7">JCM 17555</strain>
    </source>
</reference>
<evidence type="ECO:0000259" key="5">
    <source>
        <dbReference type="SMART" id="SM00014"/>
    </source>
</evidence>
<dbReference type="InterPro" id="IPR000326">
    <property type="entry name" value="PAP2/HPO"/>
</dbReference>
<protein>
    <recommendedName>
        <fullName evidence="1">undecaprenyl-diphosphate phosphatase</fullName>
        <ecNumber evidence="1">3.6.1.27</ecNumber>
    </recommendedName>
    <alternativeName>
        <fullName evidence="2">Undecaprenyl pyrophosphate phosphatase</fullName>
    </alternativeName>
</protein>
<dbReference type="RefSeq" id="WP_344808334.1">
    <property type="nucleotide sequence ID" value="NZ_BAABBO010000016.1"/>
</dbReference>
<evidence type="ECO:0000313" key="7">
    <source>
        <dbReference type="Proteomes" id="UP001501337"/>
    </source>
</evidence>
<feature type="transmembrane region" description="Helical" evidence="4">
    <location>
        <begin position="130"/>
        <end position="148"/>
    </location>
</feature>
<name>A0ABP7PZQ6_9GAMM</name>
<keyword evidence="7" id="KW-1185">Reference proteome</keyword>
<keyword evidence="4" id="KW-1133">Transmembrane helix</keyword>
<sequence length="232" mass="25403">MLLAMFLLAGLAWIFIWVTGEVIEGDSHGFDERLLMSMRTPGDQTDPLGPHWLEELMRDITGLGGVGVLTFITLVVAGFLVLERKAKVALVVLVTIGSGIALSLLMKMGFDRPRPDLVPHGSYVYTTSFPSGHSMMSAVVYLSLASLLARVQKNRKAKVYLIAVAMFLTIAIGISRVYMGVHWPTDVLAGWMAGAFWALLCYMVARHLQHTGSVEQEGLDDPDEARAPSTVR</sequence>
<dbReference type="Pfam" id="PF01569">
    <property type="entry name" value="PAP2"/>
    <property type="match status" value="1"/>
</dbReference>
<comment type="caution">
    <text evidence="6">The sequence shown here is derived from an EMBL/GenBank/DDBJ whole genome shotgun (WGS) entry which is preliminary data.</text>
</comment>
<dbReference type="Gene3D" id="1.20.144.10">
    <property type="entry name" value="Phosphatidic acid phosphatase type 2/haloperoxidase"/>
    <property type="match status" value="2"/>
</dbReference>